<evidence type="ECO:0000259" key="2">
    <source>
        <dbReference type="Pfam" id="PF00857"/>
    </source>
</evidence>
<keyword evidence="1" id="KW-0378">Hydrolase</keyword>
<feature type="domain" description="Isochorismatase-like" evidence="2">
    <location>
        <begin position="5"/>
        <end position="140"/>
    </location>
</feature>
<gene>
    <name evidence="3" type="ORF">JOE69_002751</name>
</gene>
<dbReference type="Pfam" id="PF00857">
    <property type="entry name" value="Isochorismatase"/>
    <property type="match status" value="1"/>
</dbReference>
<dbReference type="InterPro" id="IPR050272">
    <property type="entry name" value="Isochorismatase-like_hydrls"/>
</dbReference>
<dbReference type="Proteomes" id="UP001185069">
    <property type="component" value="Unassembled WGS sequence"/>
</dbReference>
<dbReference type="EMBL" id="JAVDQF010000001">
    <property type="protein sequence ID" value="MDR6270513.1"/>
    <property type="molecule type" value="Genomic_DNA"/>
</dbReference>
<evidence type="ECO:0000313" key="3">
    <source>
        <dbReference type="EMBL" id="MDR6270513.1"/>
    </source>
</evidence>
<proteinExistence type="predicted"/>
<sequence>MSRQALLVIDVQTDLVSGEYAGPLTDREAVLANIGTAIEKAVAADVQVVFIRDLDVAGGEGPGFEVHAGLPQPAGSVTIDKSNNNAFTRTVLGPFLQERGVDHVVICGMQSEYCVDTAVRAAVGRDFDVTLLEDAHTTADSPVLSGAQIIAHTNETLYAHGDLEHFCVTRSVVEDIFTPNHAQTLQEWHDAEG</sequence>
<comment type="caution">
    <text evidence="3">The sequence shown here is derived from an EMBL/GenBank/DDBJ whole genome shotgun (WGS) entry which is preliminary data.</text>
</comment>
<dbReference type="Gene3D" id="3.40.50.850">
    <property type="entry name" value="Isochorismatase-like"/>
    <property type="match status" value="1"/>
</dbReference>
<organism evidence="3 4">
    <name type="scientific">Arthrobacter russicus</name>
    <dbReference type="NCBI Taxonomy" id="172040"/>
    <lineage>
        <taxon>Bacteria</taxon>
        <taxon>Bacillati</taxon>
        <taxon>Actinomycetota</taxon>
        <taxon>Actinomycetes</taxon>
        <taxon>Micrococcales</taxon>
        <taxon>Micrococcaceae</taxon>
        <taxon>Arthrobacter</taxon>
    </lineage>
</organism>
<reference evidence="3 4" key="1">
    <citation type="submission" date="2023-07" db="EMBL/GenBank/DDBJ databases">
        <title>Sequencing the genomes of 1000 actinobacteria strains.</title>
        <authorList>
            <person name="Klenk H.-P."/>
        </authorList>
    </citation>
    <scope>NUCLEOTIDE SEQUENCE [LARGE SCALE GENOMIC DNA]</scope>
    <source>
        <strain evidence="3 4">DSM 14555</strain>
    </source>
</reference>
<dbReference type="InterPro" id="IPR036380">
    <property type="entry name" value="Isochorismatase-like_sf"/>
</dbReference>
<name>A0ABU1JDL8_9MICC</name>
<dbReference type="InterPro" id="IPR000868">
    <property type="entry name" value="Isochorismatase-like_dom"/>
</dbReference>
<dbReference type="SUPFAM" id="SSF52499">
    <property type="entry name" value="Isochorismatase-like hydrolases"/>
    <property type="match status" value="1"/>
</dbReference>
<dbReference type="RefSeq" id="WP_309799641.1">
    <property type="nucleotide sequence ID" value="NZ_BAAAHY010000007.1"/>
</dbReference>
<protein>
    <submittedName>
        <fullName evidence="3">Nicotinamidase-related amidase</fullName>
    </submittedName>
</protein>
<evidence type="ECO:0000256" key="1">
    <source>
        <dbReference type="ARBA" id="ARBA00022801"/>
    </source>
</evidence>
<dbReference type="PANTHER" id="PTHR43540">
    <property type="entry name" value="PEROXYUREIDOACRYLATE/UREIDOACRYLATE AMIDOHYDROLASE-RELATED"/>
    <property type="match status" value="1"/>
</dbReference>
<evidence type="ECO:0000313" key="4">
    <source>
        <dbReference type="Proteomes" id="UP001185069"/>
    </source>
</evidence>
<accession>A0ABU1JDL8</accession>
<dbReference type="PANTHER" id="PTHR43540:SF14">
    <property type="entry name" value="ISOCHORISMATASE"/>
    <property type="match status" value="1"/>
</dbReference>
<keyword evidence="4" id="KW-1185">Reference proteome</keyword>